<keyword evidence="2" id="KW-1185">Reference proteome</keyword>
<dbReference type="AlphaFoldDB" id="A0A067PJG1"/>
<organism evidence="1 2">
    <name type="scientific">Jaapia argillacea MUCL 33604</name>
    <dbReference type="NCBI Taxonomy" id="933084"/>
    <lineage>
        <taxon>Eukaryota</taxon>
        <taxon>Fungi</taxon>
        <taxon>Dikarya</taxon>
        <taxon>Basidiomycota</taxon>
        <taxon>Agaricomycotina</taxon>
        <taxon>Agaricomycetes</taxon>
        <taxon>Agaricomycetidae</taxon>
        <taxon>Jaapiales</taxon>
        <taxon>Jaapiaceae</taxon>
        <taxon>Jaapia</taxon>
    </lineage>
</organism>
<proteinExistence type="predicted"/>
<protein>
    <submittedName>
        <fullName evidence="1">Uncharacterized protein</fullName>
    </submittedName>
</protein>
<dbReference type="Proteomes" id="UP000027265">
    <property type="component" value="Unassembled WGS sequence"/>
</dbReference>
<dbReference type="InParanoid" id="A0A067PJG1"/>
<dbReference type="HOGENOM" id="CLU_2038422_0_0_1"/>
<reference evidence="2" key="1">
    <citation type="journal article" date="2014" name="Proc. Natl. Acad. Sci. U.S.A.">
        <title>Extensive sampling of basidiomycete genomes demonstrates inadequacy of the white-rot/brown-rot paradigm for wood decay fungi.</title>
        <authorList>
            <person name="Riley R."/>
            <person name="Salamov A.A."/>
            <person name="Brown D.W."/>
            <person name="Nagy L.G."/>
            <person name="Floudas D."/>
            <person name="Held B.W."/>
            <person name="Levasseur A."/>
            <person name="Lombard V."/>
            <person name="Morin E."/>
            <person name="Otillar R."/>
            <person name="Lindquist E.A."/>
            <person name="Sun H."/>
            <person name="LaButti K.M."/>
            <person name="Schmutz J."/>
            <person name="Jabbour D."/>
            <person name="Luo H."/>
            <person name="Baker S.E."/>
            <person name="Pisabarro A.G."/>
            <person name="Walton J.D."/>
            <person name="Blanchette R.A."/>
            <person name="Henrissat B."/>
            <person name="Martin F."/>
            <person name="Cullen D."/>
            <person name="Hibbett D.S."/>
            <person name="Grigoriev I.V."/>
        </authorList>
    </citation>
    <scope>NUCLEOTIDE SEQUENCE [LARGE SCALE GENOMIC DNA]</scope>
    <source>
        <strain evidence="2">MUCL 33604</strain>
    </source>
</reference>
<evidence type="ECO:0000313" key="1">
    <source>
        <dbReference type="EMBL" id="KDQ50606.1"/>
    </source>
</evidence>
<dbReference type="EMBL" id="KL197758">
    <property type="protein sequence ID" value="KDQ50606.1"/>
    <property type="molecule type" value="Genomic_DNA"/>
</dbReference>
<sequence length="121" mass="13480">MSLIVLNFLTSNSRHATIQPKHYAPCKRRSLGLRSGLPLLVFTSSYLFPAQPNPGYHASVSFVVALPLKVAPDYVKGEQFDGNAMEGVFTDELRQTHECYILRPNIGLRQTNKHPIDSNLG</sequence>
<name>A0A067PJG1_9AGAM</name>
<gene>
    <name evidence="1" type="ORF">JAAARDRAFT_199847</name>
</gene>
<evidence type="ECO:0000313" key="2">
    <source>
        <dbReference type="Proteomes" id="UP000027265"/>
    </source>
</evidence>
<accession>A0A067PJG1</accession>